<reference evidence="6" key="1">
    <citation type="submission" date="2022-12" db="EMBL/GenBank/DDBJ databases">
        <title>Reference genome sequencing for broad-spectrum identification of bacterial and archaeal isolates by mass spectrometry.</title>
        <authorList>
            <person name="Sekiguchi Y."/>
            <person name="Tourlousse D.M."/>
        </authorList>
    </citation>
    <scope>NUCLEOTIDE SEQUENCE</scope>
    <source>
        <strain evidence="6">14</strain>
    </source>
</reference>
<feature type="signal peptide" evidence="4">
    <location>
        <begin position="1"/>
        <end position="21"/>
    </location>
</feature>
<keyword evidence="2 4" id="KW-0813">Transport</keyword>
<dbReference type="InterPro" id="IPR024370">
    <property type="entry name" value="PBP_domain"/>
</dbReference>
<comment type="function">
    <text evidence="4">Involved in the system for phosphate transport across the cytoplasmic membrane.</text>
</comment>
<dbReference type="Pfam" id="PF12849">
    <property type="entry name" value="PBP_like_2"/>
    <property type="match status" value="1"/>
</dbReference>
<accession>A0A9W6FQ99</accession>
<evidence type="ECO:0000313" key="6">
    <source>
        <dbReference type="EMBL" id="GLI25863.1"/>
    </source>
</evidence>
<dbReference type="GO" id="GO:0042301">
    <property type="term" value="F:phosphate ion binding"/>
    <property type="evidence" value="ECO:0007669"/>
    <property type="project" value="UniProtKB-UniRule"/>
</dbReference>
<keyword evidence="4" id="KW-0592">Phosphate transport</keyword>
<evidence type="ECO:0000256" key="3">
    <source>
        <dbReference type="ARBA" id="ARBA00022729"/>
    </source>
</evidence>
<comment type="caution">
    <text evidence="6">The sequence shown here is derived from an EMBL/GenBank/DDBJ whole genome shotgun (WGS) entry which is preliminary data.</text>
</comment>
<dbReference type="AlphaFoldDB" id="A0A9W6FQ99"/>
<keyword evidence="3 4" id="KW-0732">Signal</keyword>
<feature type="domain" description="PBP" evidence="5">
    <location>
        <begin position="32"/>
        <end position="285"/>
    </location>
</feature>
<dbReference type="SUPFAM" id="SSF53850">
    <property type="entry name" value="Periplasmic binding protein-like II"/>
    <property type="match status" value="1"/>
</dbReference>
<protein>
    <recommendedName>
        <fullName evidence="4">Phosphate-binding protein</fullName>
    </recommendedName>
</protein>
<dbReference type="InterPro" id="IPR011862">
    <property type="entry name" value="Phos-bd"/>
</dbReference>
<sequence>MRTTVGIATAAIALTAAFVLSGCSGQESGSAADLAGTVVTDGSSTVGPLTKAAAIEFEAVEPEVVVTVSITGTGGGFRSFCRGETDLSNASRPISEDEIDACAEAGVEYTEIVIANDGLSVVVNPANDWIQCITVEQLQTIWAPEAEGEVTSWNQVDPEFPDEPLVLHGPGGDSGTFDYFTEAINGEEGATRTDYGASEDDDVIVAGVTAEDGGMGYFGLSYVEENPDLVTALEVDSGDGCVAPTVETVQDGSYAPLGRPLFIYVNNASYAEEPQVEAFVDFYVDNADEIAERASIVPLTDEQTELAAEELASVTG</sequence>
<dbReference type="PROSITE" id="PS51257">
    <property type="entry name" value="PROKAR_LIPOPROTEIN"/>
    <property type="match status" value="1"/>
</dbReference>
<evidence type="ECO:0000256" key="2">
    <source>
        <dbReference type="ARBA" id="ARBA00022448"/>
    </source>
</evidence>
<evidence type="ECO:0000256" key="4">
    <source>
        <dbReference type="RuleBase" id="RU367119"/>
    </source>
</evidence>
<proteinExistence type="inferred from homology"/>
<gene>
    <name evidence="6" type="ORF">ARHIZOSPH14_01050</name>
</gene>
<evidence type="ECO:0000313" key="7">
    <source>
        <dbReference type="Proteomes" id="UP001144396"/>
    </source>
</evidence>
<feature type="chain" id="PRO_5041018602" description="Phosphate-binding protein" evidence="4">
    <location>
        <begin position="22"/>
        <end position="316"/>
    </location>
</feature>
<dbReference type="EMBL" id="BSDP01000001">
    <property type="protein sequence ID" value="GLI25863.1"/>
    <property type="molecule type" value="Genomic_DNA"/>
</dbReference>
<evidence type="ECO:0000259" key="5">
    <source>
        <dbReference type="Pfam" id="PF12849"/>
    </source>
</evidence>
<organism evidence="6 7">
    <name type="scientific">Agromyces rhizosphaerae</name>
    <dbReference type="NCBI Taxonomy" id="88374"/>
    <lineage>
        <taxon>Bacteria</taxon>
        <taxon>Bacillati</taxon>
        <taxon>Actinomycetota</taxon>
        <taxon>Actinomycetes</taxon>
        <taxon>Micrococcales</taxon>
        <taxon>Microbacteriaceae</taxon>
        <taxon>Agromyces</taxon>
    </lineage>
</organism>
<name>A0A9W6FQ99_9MICO</name>
<dbReference type="NCBIfam" id="TIGR02136">
    <property type="entry name" value="ptsS_2"/>
    <property type="match status" value="1"/>
</dbReference>
<evidence type="ECO:0000256" key="1">
    <source>
        <dbReference type="ARBA" id="ARBA00008725"/>
    </source>
</evidence>
<comment type="similarity">
    <text evidence="1 4">Belongs to the PstS family.</text>
</comment>
<dbReference type="PANTHER" id="PTHR30570:SF1">
    <property type="entry name" value="PHOSPHATE-BINDING PROTEIN PSTS"/>
    <property type="match status" value="1"/>
</dbReference>
<dbReference type="PANTHER" id="PTHR30570">
    <property type="entry name" value="PERIPLASMIC PHOSPHATE BINDING COMPONENT OF PHOSPHATE ABC TRANSPORTER"/>
    <property type="match status" value="1"/>
</dbReference>
<dbReference type="InterPro" id="IPR050811">
    <property type="entry name" value="Phosphate_ABC_transporter"/>
</dbReference>
<dbReference type="Proteomes" id="UP001144396">
    <property type="component" value="Unassembled WGS sequence"/>
</dbReference>
<dbReference type="Gene3D" id="3.40.190.10">
    <property type="entry name" value="Periplasmic binding protein-like II"/>
    <property type="match status" value="2"/>
</dbReference>
<dbReference type="RefSeq" id="WP_281881855.1">
    <property type="nucleotide sequence ID" value="NZ_BSDP01000001.1"/>
</dbReference>
<dbReference type="GO" id="GO:0006817">
    <property type="term" value="P:phosphate ion transport"/>
    <property type="evidence" value="ECO:0007669"/>
    <property type="project" value="UniProtKB-UniRule"/>
</dbReference>
<dbReference type="CDD" id="cd13654">
    <property type="entry name" value="PBP2_phosphate_like_2"/>
    <property type="match status" value="1"/>
</dbReference>
<keyword evidence="7" id="KW-1185">Reference proteome</keyword>